<name>A0ACC0MCG4_RHOML</name>
<accession>A0ACC0MCG4</accession>
<sequence>MEDFQQPRLNPSPHHNFLGSTTDAVGGGGPLQGARTADAWVVEAKERHLSYSGQRNRPTQCFLDVSDNSPPLSAFYQDRRWSQREGAKGRGGSMEVVQQPR</sequence>
<organism evidence="1 2">
    <name type="scientific">Rhododendron molle</name>
    <name type="common">Chinese azalea</name>
    <name type="synonym">Azalea mollis</name>
    <dbReference type="NCBI Taxonomy" id="49168"/>
    <lineage>
        <taxon>Eukaryota</taxon>
        <taxon>Viridiplantae</taxon>
        <taxon>Streptophyta</taxon>
        <taxon>Embryophyta</taxon>
        <taxon>Tracheophyta</taxon>
        <taxon>Spermatophyta</taxon>
        <taxon>Magnoliopsida</taxon>
        <taxon>eudicotyledons</taxon>
        <taxon>Gunneridae</taxon>
        <taxon>Pentapetalae</taxon>
        <taxon>asterids</taxon>
        <taxon>Ericales</taxon>
        <taxon>Ericaceae</taxon>
        <taxon>Ericoideae</taxon>
        <taxon>Rhodoreae</taxon>
        <taxon>Rhododendron</taxon>
    </lineage>
</organism>
<protein>
    <submittedName>
        <fullName evidence="1">Uncharacterized protein</fullName>
    </submittedName>
</protein>
<dbReference type="EMBL" id="CM046396">
    <property type="protein sequence ID" value="KAI8537988.1"/>
    <property type="molecule type" value="Genomic_DNA"/>
</dbReference>
<dbReference type="Proteomes" id="UP001062846">
    <property type="component" value="Chromosome 9"/>
</dbReference>
<reference evidence="1" key="1">
    <citation type="submission" date="2022-02" db="EMBL/GenBank/DDBJ databases">
        <title>Plant Genome Project.</title>
        <authorList>
            <person name="Zhang R.-G."/>
        </authorList>
    </citation>
    <scope>NUCLEOTIDE SEQUENCE</scope>
    <source>
        <strain evidence="1">AT1</strain>
    </source>
</reference>
<gene>
    <name evidence="1" type="ORF">RHMOL_Rhmol09G0066200</name>
</gene>
<comment type="caution">
    <text evidence="1">The sequence shown here is derived from an EMBL/GenBank/DDBJ whole genome shotgun (WGS) entry which is preliminary data.</text>
</comment>
<proteinExistence type="predicted"/>
<evidence type="ECO:0000313" key="1">
    <source>
        <dbReference type="EMBL" id="KAI8537988.1"/>
    </source>
</evidence>
<evidence type="ECO:0000313" key="2">
    <source>
        <dbReference type="Proteomes" id="UP001062846"/>
    </source>
</evidence>
<keyword evidence="2" id="KW-1185">Reference proteome</keyword>